<reference evidence="2 3" key="1">
    <citation type="submission" date="2017-12" db="EMBL/GenBank/DDBJ databases">
        <authorList>
            <consortium name="DOE Joint Genome Institute"/>
            <person name="Haridas S."/>
            <person name="Kjaerbolling I."/>
            <person name="Vesth T.C."/>
            <person name="Frisvad J.C."/>
            <person name="Nybo J.L."/>
            <person name="Theobald S."/>
            <person name="Kuo A."/>
            <person name="Bowyer P."/>
            <person name="Matsuda Y."/>
            <person name="Mondo S."/>
            <person name="Lyhne E.K."/>
            <person name="Kogle M.E."/>
            <person name="Clum A."/>
            <person name="Lipzen A."/>
            <person name="Salamov A."/>
            <person name="Ngan C.Y."/>
            <person name="Daum C."/>
            <person name="Chiniquy J."/>
            <person name="Barry K."/>
            <person name="LaButti K."/>
            <person name="Simmons B.A."/>
            <person name="Magnuson J.K."/>
            <person name="Mortensen U.H."/>
            <person name="Larsen T.O."/>
            <person name="Grigoriev I.V."/>
            <person name="Baker S.E."/>
            <person name="Andersen M.R."/>
            <person name="Nordberg H.P."/>
            <person name="Cantor M.N."/>
            <person name="Hua S.X."/>
        </authorList>
    </citation>
    <scope>NUCLEOTIDE SEQUENCE [LARGE SCALE GENOMIC DNA]</scope>
    <source>
        <strain evidence="2 3">CBS 102.13</strain>
    </source>
</reference>
<protein>
    <submittedName>
        <fullName evidence="2">Uncharacterized protein</fullName>
    </submittedName>
</protein>
<keyword evidence="1" id="KW-1133">Transmembrane helix</keyword>
<keyword evidence="1" id="KW-0812">Transmembrane</keyword>
<dbReference type="RefSeq" id="XP_024674659.1">
    <property type="nucleotide sequence ID" value="XM_024811473.1"/>
</dbReference>
<dbReference type="GeneID" id="36518633"/>
<evidence type="ECO:0000313" key="3">
    <source>
        <dbReference type="Proteomes" id="UP000234585"/>
    </source>
</evidence>
<organism evidence="2 3">
    <name type="scientific">Aspergillus candidus</name>
    <dbReference type="NCBI Taxonomy" id="41067"/>
    <lineage>
        <taxon>Eukaryota</taxon>
        <taxon>Fungi</taxon>
        <taxon>Dikarya</taxon>
        <taxon>Ascomycota</taxon>
        <taxon>Pezizomycotina</taxon>
        <taxon>Eurotiomycetes</taxon>
        <taxon>Eurotiomycetidae</taxon>
        <taxon>Eurotiales</taxon>
        <taxon>Aspergillaceae</taxon>
        <taxon>Aspergillus</taxon>
        <taxon>Aspergillus subgen. Circumdati</taxon>
    </lineage>
</organism>
<dbReference type="Proteomes" id="UP000234585">
    <property type="component" value="Unassembled WGS sequence"/>
</dbReference>
<keyword evidence="1" id="KW-0472">Membrane</keyword>
<feature type="transmembrane region" description="Helical" evidence="1">
    <location>
        <begin position="39"/>
        <end position="59"/>
    </location>
</feature>
<sequence length="69" mass="7903">MRKLGIRLWICCTSPESIYLRSTVPRALSLRSERQRTDLSVIFIPFLGLSVLANLFNWLRGNVHMPGCV</sequence>
<name>A0A2I2FJ33_ASPCN</name>
<gene>
    <name evidence="2" type="ORF">BDW47DRAFT_100585</name>
</gene>
<proteinExistence type="predicted"/>
<dbReference type="AlphaFoldDB" id="A0A2I2FJ33"/>
<dbReference type="EMBL" id="KZ559123">
    <property type="protein sequence ID" value="PLB40647.1"/>
    <property type="molecule type" value="Genomic_DNA"/>
</dbReference>
<evidence type="ECO:0000313" key="2">
    <source>
        <dbReference type="EMBL" id="PLB40647.1"/>
    </source>
</evidence>
<accession>A0A2I2FJ33</accession>
<keyword evidence="3" id="KW-1185">Reference proteome</keyword>
<evidence type="ECO:0000256" key="1">
    <source>
        <dbReference type="SAM" id="Phobius"/>
    </source>
</evidence>